<protein>
    <recommendedName>
        <fullName evidence="1">F-box domain-containing protein</fullName>
    </recommendedName>
</protein>
<sequence length="373" mass="43473">MKMDRLSNLPQPLIYNILSLMDIKSAFRTSLLSKEWKFYWTQIDSLDFEWDENLNSLIDFVNRVFHHPLNLKRVRFHTKTNNQGYFYEKFLKVITSYAVSRGAEELDTNIITTLPPPSFGKQYQNQLKTLKLGPCTISSTTTYNSWNPLVSLTTLQLYKIRFRHTLFDFKCHFDFFSSFLNLENLSLIDCSVPDYWKVFDFKIYAPRLVCLMISNFSIYELARIVISSTTLKLFHLNDNSHLPPMLRMKNCRSLEMVNIDLFPPPATLARTGTFKEGYIYHVFHIAEALCYLNPLRVSCTFPSKGKFLLNRNTQVAKIKFVALKVKESEEDWLLVALFILRGLSLDKLAAKFEEMSKQMGSNDQLAPIELQLV</sequence>
<name>A0AAE0AMS7_9ROSI</name>
<dbReference type="InterPro" id="IPR032675">
    <property type="entry name" value="LRR_dom_sf"/>
</dbReference>
<accession>A0AAE0AMS7</accession>
<dbReference type="SUPFAM" id="SSF81383">
    <property type="entry name" value="F-box domain"/>
    <property type="match status" value="1"/>
</dbReference>
<proteinExistence type="predicted"/>
<dbReference type="SUPFAM" id="SSF52047">
    <property type="entry name" value="RNI-like"/>
    <property type="match status" value="1"/>
</dbReference>
<comment type="caution">
    <text evidence="2">The sequence shown here is derived from an EMBL/GenBank/DDBJ whole genome shotgun (WGS) entry which is preliminary data.</text>
</comment>
<dbReference type="PROSITE" id="PS50181">
    <property type="entry name" value="FBOX"/>
    <property type="match status" value="1"/>
</dbReference>
<dbReference type="InterPro" id="IPR053197">
    <property type="entry name" value="F-box_SCFL_complex_component"/>
</dbReference>
<dbReference type="AlphaFoldDB" id="A0AAE0AMS7"/>
<dbReference type="InterPro" id="IPR036047">
    <property type="entry name" value="F-box-like_dom_sf"/>
</dbReference>
<dbReference type="EMBL" id="JANJYJ010000004">
    <property type="protein sequence ID" value="KAK3220742.1"/>
    <property type="molecule type" value="Genomic_DNA"/>
</dbReference>
<gene>
    <name evidence="2" type="ORF">Dsin_014712</name>
</gene>
<organism evidence="2 3">
    <name type="scientific">Dipteronia sinensis</name>
    <dbReference type="NCBI Taxonomy" id="43782"/>
    <lineage>
        <taxon>Eukaryota</taxon>
        <taxon>Viridiplantae</taxon>
        <taxon>Streptophyta</taxon>
        <taxon>Embryophyta</taxon>
        <taxon>Tracheophyta</taxon>
        <taxon>Spermatophyta</taxon>
        <taxon>Magnoliopsida</taxon>
        <taxon>eudicotyledons</taxon>
        <taxon>Gunneridae</taxon>
        <taxon>Pentapetalae</taxon>
        <taxon>rosids</taxon>
        <taxon>malvids</taxon>
        <taxon>Sapindales</taxon>
        <taxon>Sapindaceae</taxon>
        <taxon>Hippocastanoideae</taxon>
        <taxon>Acereae</taxon>
        <taxon>Dipteronia</taxon>
    </lineage>
</organism>
<dbReference type="Proteomes" id="UP001281410">
    <property type="component" value="Unassembled WGS sequence"/>
</dbReference>
<keyword evidence="3" id="KW-1185">Reference proteome</keyword>
<dbReference type="Pfam" id="PF00646">
    <property type="entry name" value="F-box"/>
    <property type="match status" value="1"/>
</dbReference>
<dbReference type="PANTHER" id="PTHR34223">
    <property type="entry name" value="OS11G0201299 PROTEIN"/>
    <property type="match status" value="1"/>
</dbReference>
<evidence type="ECO:0000259" key="1">
    <source>
        <dbReference type="PROSITE" id="PS50181"/>
    </source>
</evidence>
<feature type="domain" description="F-box" evidence="1">
    <location>
        <begin position="3"/>
        <end position="53"/>
    </location>
</feature>
<evidence type="ECO:0000313" key="3">
    <source>
        <dbReference type="Proteomes" id="UP001281410"/>
    </source>
</evidence>
<dbReference type="Gene3D" id="3.80.10.10">
    <property type="entry name" value="Ribonuclease Inhibitor"/>
    <property type="match status" value="1"/>
</dbReference>
<evidence type="ECO:0000313" key="2">
    <source>
        <dbReference type="EMBL" id="KAK3220742.1"/>
    </source>
</evidence>
<dbReference type="PANTHER" id="PTHR34223:SF83">
    <property type="entry name" value="F-BOX DOMAIN-CONTAINING PROTEIN"/>
    <property type="match status" value="1"/>
</dbReference>
<dbReference type="InterPro" id="IPR001810">
    <property type="entry name" value="F-box_dom"/>
</dbReference>
<reference evidence="2" key="1">
    <citation type="journal article" date="2023" name="Plant J.">
        <title>Genome sequences and population genomics provide insights into the demographic history, inbreeding, and mutation load of two 'living fossil' tree species of Dipteronia.</title>
        <authorList>
            <person name="Feng Y."/>
            <person name="Comes H.P."/>
            <person name="Chen J."/>
            <person name="Zhu S."/>
            <person name="Lu R."/>
            <person name="Zhang X."/>
            <person name="Li P."/>
            <person name="Qiu J."/>
            <person name="Olsen K.M."/>
            <person name="Qiu Y."/>
        </authorList>
    </citation>
    <scope>NUCLEOTIDE SEQUENCE</scope>
    <source>
        <strain evidence="2">NBL</strain>
    </source>
</reference>